<gene>
    <name evidence="1" type="ORF">HaLaN_22076</name>
</gene>
<protein>
    <submittedName>
        <fullName evidence="1">Uncharacterized protein</fullName>
    </submittedName>
</protein>
<feature type="non-terminal residue" evidence="1">
    <location>
        <position position="1"/>
    </location>
</feature>
<evidence type="ECO:0000313" key="1">
    <source>
        <dbReference type="EMBL" id="GFH24308.1"/>
    </source>
</evidence>
<organism evidence="1 2">
    <name type="scientific">Haematococcus lacustris</name>
    <name type="common">Green alga</name>
    <name type="synonym">Haematococcus pluvialis</name>
    <dbReference type="NCBI Taxonomy" id="44745"/>
    <lineage>
        <taxon>Eukaryota</taxon>
        <taxon>Viridiplantae</taxon>
        <taxon>Chlorophyta</taxon>
        <taxon>core chlorophytes</taxon>
        <taxon>Chlorophyceae</taxon>
        <taxon>CS clade</taxon>
        <taxon>Chlamydomonadales</taxon>
        <taxon>Haematococcaceae</taxon>
        <taxon>Haematococcus</taxon>
    </lineage>
</organism>
<evidence type="ECO:0000313" key="2">
    <source>
        <dbReference type="Proteomes" id="UP000485058"/>
    </source>
</evidence>
<comment type="caution">
    <text evidence="1">The sequence shown here is derived from an EMBL/GenBank/DDBJ whole genome shotgun (WGS) entry which is preliminary data.</text>
</comment>
<name>A0A6A0A0C5_HAELA</name>
<dbReference type="EMBL" id="BLLF01002498">
    <property type="protein sequence ID" value="GFH24308.1"/>
    <property type="molecule type" value="Genomic_DNA"/>
</dbReference>
<keyword evidence="2" id="KW-1185">Reference proteome</keyword>
<proteinExistence type="predicted"/>
<accession>A0A6A0A0C5</accession>
<dbReference type="AlphaFoldDB" id="A0A6A0A0C5"/>
<dbReference type="Proteomes" id="UP000485058">
    <property type="component" value="Unassembled WGS sequence"/>
</dbReference>
<sequence length="26" mass="2803">MLETLSSEVAAQQELLQTLSAQEGLL</sequence>
<reference evidence="1 2" key="1">
    <citation type="submission" date="2020-02" db="EMBL/GenBank/DDBJ databases">
        <title>Draft genome sequence of Haematococcus lacustris strain NIES-144.</title>
        <authorList>
            <person name="Morimoto D."/>
            <person name="Nakagawa S."/>
            <person name="Yoshida T."/>
            <person name="Sawayama S."/>
        </authorList>
    </citation>
    <scope>NUCLEOTIDE SEQUENCE [LARGE SCALE GENOMIC DNA]</scope>
    <source>
        <strain evidence="1 2">NIES-144</strain>
    </source>
</reference>